<proteinExistence type="predicted"/>
<comment type="caution">
    <text evidence="3">The sequence shown here is derived from an EMBL/GenBank/DDBJ whole genome shotgun (WGS) entry which is preliminary data.</text>
</comment>
<feature type="region of interest" description="Disordered" evidence="1">
    <location>
        <begin position="39"/>
        <end position="88"/>
    </location>
</feature>
<evidence type="ECO:0000313" key="3">
    <source>
        <dbReference type="EMBL" id="KAL0448228.1"/>
    </source>
</evidence>
<reference evidence="3" key="1">
    <citation type="submission" date="2020-06" db="EMBL/GenBank/DDBJ databases">
        <authorList>
            <person name="Li T."/>
            <person name="Hu X."/>
            <person name="Zhang T."/>
            <person name="Song X."/>
            <person name="Zhang H."/>
            <person name="Dai N."/>
            <person name="Sheng W."/>
            <person name="Hou X."/>
            <person name="Wei L."/>
        </authorList>
    </citation>
    <scope>NUCLEOTIDE SEQUENCE</scope>
    <source>
        <strain evidence="3">KEN1</strain>
        <tissue evidence="3">Leaf</tissue>
    </source>
</reference>
<sequence>MEYEHNSQSHSGHGPVMIEDMKALLEEAAERGARAAIRWMRNRESKNKEDWDGPEERHDQAKMEALVGSSRAPRSGKTPKPKEEDHRWEELRKEISDLKRHLEPRTMNHRRGSPFTREILSASLPLMFDSHSSRVMEEIKGIPVITTTLVGRAQTWFLLLPPGSVQSFEQLIRDFIQHFASNKRYPKNPGHLFAIIQEEGESLRSYVQRFANEILDIPDISPGFLSGIMAQGLRNGGLADSLIGEPAPNWDELLSRAKKFILIEESRKVRSSNRPRKEPDRGHTTEECVHLKEELERLLQMGHFGELTQSTKDDLPSKRMEVRFGEYSGNSRKHQNPSGKIINMIE</sequence>
<feature type="domain" description="Retrotransposon gag" evidence="2">
    <location>
        <begin position="145"/>
        <end position="234"/>
    </location>
</feature>
<organism evidence="3">
    <name type="scientific">Sesamum latifolium</name>
    <dbReference type="NCBI Taxonomy" id="2727402"/>
    <lineage>
        <taxon>Eukaryota</taxon>
        <taxon>Viridiplantae</taxon>
        <taxon>Streptophyta</taxon>
        <taxon>Embryophyta</taxon>
        <taxon>Tracheophyta</taxon>
        <taxon>Spermatophyta</taxon>
        <taxon>Magnoliopsida</taxon>
        <taxon>eudicotyledons</taxon>
        <taxon>Gunneridae</taxon>
        <taxon>Pentapetalae</taxon>
        <taxon>asterids</taxon>
        <taxon>lamiids</taxon>
        <taxon>Lamiales</taxon>
        <taxon>Pedaliaceae</taxon>
        <taxon>Sesamum</taxon>
    </lineage>
</organism>
<evidence type="ECO:0000256" key="1">
    <source>
        <dbReference type="SAM" id="MobiDB-lite"/>
    </source>
</evidence>
<feature type="region of interest" description="Disordered" evidence="1">
    <location>
        <begin position="268"/>
        <end position="287"/>
    </location>
</feature>
<dbReference type="Pfam" id="PF03732">
    <property type="entry name" value="Retrotrans_gag"/>
    <property type="match status" value="1"/>
</dbReference>
<feature type="compositionally biased region" description="Basic and acidic residues" evidence="1">
    <location>
        <begin position="275"/>
        <end position="287"/>
    </location>
</feature>
<name>A0AAW2X2Y8_9LAMI</name>
<dbReference type="PANTHER" id="PTHR33223">
    <property type="entry name" value="CCHC-TYPE DOMAIN-CONTAINING PROTEIN"/>
    <property type="match status" value="1"/>
</dbReference>
<evidence type="ECO:0000259" key="2">
    <source>
        <dbReference type="Pfam" id="PF03732"/>
    </source>
</evidence>
<dbReference type="EMBL" id="JACGWN010000005">
    <property type="protein sequence ID" value="KAL0448228.1"/>
    <property type="molecule type" value="Genomic_DNA"/>
</dbReference>
<dbReference type="PANTHER" id="PTHR33223:SF6">
    <property type="entry name" value="CCHC-TYPE DOMAIN-CONTAINING PROTEIN"/>
    <property type="match status" value="1"/>
</dbReference>
<accession>A0AAW2X2Y8</accession>
<reference evidence="3" key="2">
    <citation type="journal article" date="2024" name="Plant">
        <title>Genomic evolution and insights into agronomic trait innovations of Sesamum species.</title>
        <authorList>
            <person name="Miao H."/>
            <person name="Wang L."/>
            <person name="Qu L."/>
            <person name="Liu H."/>
            <person name="Sun Y."/>
            <person name="Le M."/>
            <person name="Wang Q."/>
            <person name="Wei S."/>
            <person name="Zheng Y."/>
            <person name="Lin W."/>
            <person name="Duan Y."/>
            <person name="Cao H."/>
            <person name="Xiong S."/>
            <person name="Wang X."/>
            <person name="Wei L."/>
            <person name="Li C."/>
            <person name="Ma Q."/>
            <person name="Ju M."/>
            <person name="Zhao R."/>
            <person name="Li G."/>
            <person name="Mu C."/>
            <person name="Tian Q."/>
            <person name="Mei H."/>
            <person name="Zhang T."/>
            <person name="Gao T."/>
            <person name="Zhang H."/>
        </authorList>
    </citation>
    <scope>NUCLEOTIDE SEQUENCE</scope>
    <source>
        <strain evidence="3">KEN1</strain>
    </source>
</reference>
<dbReference type="InterPro" id="IPR005162">
    <property type="entry name" value="Retrotrans_gag_dom"/>
</dbReference>
<gene>
    <name evidence="3" type="ORF">Slati_1379200</name>
</gene>
<protein>
    <recommendedName>
        <fullName evidence="2">Retrotransposon gag domain-containing protein</fullName>
    </recommendedName>
</protein>
<feature type="compositionally biased region" description="Basic and acidic residues" evidence="1">
    <location>
        <begin position="41"/>
        <end position="62"/>
    </location>
</feature>
<dbReference type="AlphaFoldDB" id="A0AAW2X2Y8"/>